<dbReference type="SUPFAM" id="SSF54292">
    <property type="entry name" value="2Fe-2S ferredoxin-like"/>
    <property type="match status" value="1"/>
</dbReference>
<dbReference type="GO" id="GO:0046872">
    <property type="term" value="F:metal ion binding"/>
    <property type="evidence" value="ECO:0007669"/>
    <property type="project" value="UniProtKB-KW"/>
</dbReference>
<dbReference type="GO" id="GO:0006744">
    <property type="term" value="P:ubiquinone biosynthetic process"/>
    <property type="evidence" value="ECO:0007669"/>
    <property type="project" value="EnsemblFungi"/>
</dbReference>
<evidence type="ECO:0000256" key="10">
    <source>
        <dbReference type="ARBA" id="ARBA00034078"/>
    </source>
</evidence>
<dbReference type="OMA" id="QSPWQGY"/>
<evidence type="ECO:0000256" key="3">
    <source>
        <dbReference type="ARBA" id="ARBA00022448"/>
    </source>
</evidence>
<reference evidence="12 13" key="1">
    <citation type="submission" date="2016-08" db="EMBL/GenBank/DDBJ databases">
        <title>Draft genome sequence of allopolyploid Zygosaccharomyces rouxii.</title>
        <authorList>
            <person name="Watanabe J."/>
            <person name="Uehara K."/>
            <person name="Mogi Y."/>
            <person name="Tsukioka Y."/>
        </authorList>
    </citation>
    <scope>NUCLEOTIDE SEQUENCE [LARGE SCALE GENOMIC DNA]</scope>
    <source>
        <strain evidence="12 13">NBRC 110957</strain>
    </source>
</reference>
<dbReference type="CDD" id="cd00207">
    <property type="entry name" value="fer2"/>
    <property type="match status" value="1"/>
</dbReference>
<evidence type="ECO:0000256" key="1">
    <source>
        <dbReference type="ARBA" id="ARBA00004173"/>
    </source>
</evidence>
<comment type="subcellular location">
    <subcellularLocation>
        <location evidence="1">Mitochondrion</location>
    </subcellularLocation>
</comment>
<evidence type="ECO:0000256" key="2">
    <source>
        <dbReference type="ARBA" id="ARBA00010914"/>
    </source>
</evidence>
<evidence type="ECO:0000313" key="12">
    <source>
        <dbReference type="EMBL" id="GAV47944.1"/>
    </source>
</evidence>
<protein>
    <recommendedName>
        <fullName evidence="11">2Fe-2S ferredoxin-type domain-containing protein</fullName>
    </recommendedName>
</protein>
<dbReference type="Gene3D" id="3.10.20.30">
    <property type="match status" value="1"/>
</dbReference>
<dbReference type="EMBL" id="BDGX01000009">
    <property type="protein sequence ID" value="GAV47944.1"/>
    <property type="molecule type" value="Genomic_DNA"/>
</dbReference>
<dbReference type="GO" id="GO:0016653">
    <property type="term" value="F:oxidoreductase activity, acting on NAD(P)H, heme protein as acceptor"/>
    <property type="evidence" value="ECO:0007669"/>
    <property type="project" value="EnsemblFungi"/>
</dbReference>
<sequence length="178" mass="19740">MFRIPRINFMVNRAVLASRRAFHAQNHMRNLQQPVARRTILTHTKPFSTTSKLSHGHLTPPKPGEELKVTFILKDGSQRTYEVAEGDSLLDIAQANNLEMEGACGGSCACSTCHVIVDPDYFDALPESDDDENDMLDLAYGLTETSRLGCQIKMSKDIDGIRVALPAMTRNVNASDFD</sequence>
<keyword evidence="9" id="KW-0496">Mitochondrion</keyword>
<dbReference type="PROSITE" id="PS51085">
    <property type="entry name" value="2FE2S_FER_2"/>
    <property type="match status" value="1"/>
</dbReference>
<dbReference type="InterPro" id="IPR036010">
    <property type="entry name" value="2Fe-2S_ferredoxin-like_sf"/>
</dbReference>
<dbReference type="GO" id="GO:0051537">
    <property type="term" value="F:2 iron, 2 sulfur cluster binding"/>
    <property type="evidence" value="ECO:0007669"/>
    <property type="project" value="UniProtKB-KW"/>
</dbReference>
<dbReference type="InterPro" id="IPR001055">
    <property type="entry name" value="Adrenodoxin-like"/>
</dbReference>
<name>A0A1Q2ZX22_ZYGRO</name>
<dbReference type="GO" id="GO:0005759">
    <property type="term" value="C:mitochondrial matrix"/>
    <property type="evidence" value="ECO:0007669"/>
    <property type="project" value="EnsemblFungi"/>
</dbReference>
<evidence type="ECO:0000256" key="5">
    <source>
        <dbReference type="ARBA" id="ARBA00022723"/>
    </source>
</evidence>
<comment type="cofactor">
    <cofactor evidence="10">
        <name>[2Fe-2S] cluster</name>
        <dbReference type="ChEBI" id="CHEBI:190135"/>
    </cofactor>
</comment>
<feature type="domain" description="2Fe-2S ferredoxin-type" evidence="11">
    <location>
        <begin position="67"/>
        <end position="169"/>
    </location>
</feature>
<dbReference type="FunFam" id="3.10.20.30:FF:000013">
    <property type="entry name" value="Adrenodoxin, mitochondrial"/>
    <property type="match status" value="1"/>
</dbReference>
<dbReference type="GO" id="GO:0006784">
    <property type="term" value="P:heme A biosynthetic process"/>
    <property type="evidence" value="ECO:0007669"/>
    <property type="project" value="EnsemblFungi"/>
</dbReference>
<accession>A0A1Q2ZX22</accession>
<keyword evidence="3" id="KW-0813">Transport</keyword>
<organism evidence="12 13">
    <name type="scientific">Zygosaccharomyces rouxii</name>
    <dbReference type="NCBI Taxonomy" id="4956"/>
    <lineage>
        <taxon>Eukaryota</taxon>
        <taxon>Fungi</taxon>
        <taxon>Dikarya</taxon>
        <taxon>Ascomycota</taxon>
        <taxon>Saccharomycotina</taxon>
        <taxon>Saccharomycetes</taxon>
        <taxon>Saccharomycetales</taxon>
        <taxon>Saccharomycetaceae</taxon>
        <taxon>Zygosaccharomyces</taxon>
    </lineage>
</organism>
<proteinExistence type="inferred from homology"/>
<evidence type="ECO:0000256" key="8">
    <source>
        <dbReference type="ARBA" id="ARBA00023014"/>
    </source>
</evidence>
<dbReference type="GO" id="GO:0009055">
    <property type="term" value="F:electron transfer activity"/>
    <property type="evidence" value="ECO:0007669"/>
    <property type="project" value="TreeGrafter"/>
</dbReference>
<keyword evidence="4" id="KW-0001">2Fe-2S</keyword>
<dbReference type="PANTHER" id="PTHR23426:SF65">
    <property type="entry name" value="FERREDOXIN-2, MITOCHONDRIAL"/>
    <property type="match status" value="1"/>
</dbReference>
<dbReference type="GO" id="GO:0016226">
    <property type="term" value="P:iron-sulfur cluster assembly"/>
    <property type="evidence" value="ECO:0007669"/>
    <property type="project" value="EnsemblFungi"/>
</dbReference>
<evidence type="ECO:0000259" key="11">
    <source>
        <dbReference type="PROSITE" id="PS51085"/>
    </source>
</evidence>
<dbReference type="Proteomes" id="UP000187013">
    <property type="component" value="Unassembled WGS sequence"/>
</dbReference>
<dbReference type="Pfam" id="PF00111">
    <property type="entry name" value="Fer2"/>
    <property type="match status" value="1"/>
</dbReference>
<evidence type="ECO:0000256" key="6">
    <source>
        <dbReference type="ARBA" id="ARBA00022982"/>
    </source>
</evidence>
<dbReference type="GO" id="GO:0140647">
    <property type="term" value="P:P450-containing electron transport chain"/>
    <property type="evidence" value="ECO:0007669"/>
    <property type="project" value="InterPro"/>
</dbReference>
<gene>
    <name evidence="12" type="ORF">ZYGR_0I02400</name>
</gene>
<evidence type="ECO:0000313" key="13">
    <source>
        <dbReference type="Proteomes" id="UP000187013"/>
    </source>
</evidence>
<dbReference type="InterPro" id="IPR001041">
    <property type="entry name" value="2Fe-2S_ferredoxin-type"/>
</dbReference>
<keyword evidence="7" id="KW-0408">Iron</keyword>
<evidence type="ECO:0000256" key="4">
    <source>
        <dbReference type="ARBA" id="ARBA00022714"/>
    </source>
</evidence>
<dbReference type="PROSITE" id="PS00814">
    <property type="entry name" value="ADX"/>
    <property type="match status" value="1"/>
</dbReference>
<dbReference type="PANTHER" id="PTHR23426">
    <property type="entry name" value="FERREDOXIN/ADRENODOXIN"/>
    <property type="match status" value="1"/>
</dbReference>
<evidence type="ECO:0000256" key="9">
    <source>
        <dbReference type="ARBA" id="ARBA00023128"/>
    </source>
</evidence>
<keyword evidence="6" id="KW-0249">Electron transport</keyword>
<comment type="caution">
    <text evidence="12">The sequence shown here is derived from an EMBL/GenBank/DDBJ whole genome shotgun (WGS) entry which is preliminary data.</text>
</comment>
<keyword evidence="5" id="KW-0479">Metal-binding</keyword>
<dbReference type="InterPro" id="IPR012675">
    <property type="entry name" value="Beta-grasp_dom_sf"/>
</dbReference>
<dbReference type="eggNOG" id="KOG3309">
    <property type="taxonomic scope" value="Eukaryota"/>
</dbReference>
<comment type="similarity">
    <text evidence="2">Belongs to the adrenodoxin/putidaredoxin family.</text>
</comment>
<evidence type="ECO:0000256" key="7">
    <source>
        <dbReference type="ARBA" id="ARBA00023004"/>
    </source>
</evidence>
<dbReference type="InterPro" id="IPR018298">
    <property type="entry name" value="Adrenodoxin_Fe-S_BS"/>
</dbReference>
<dbReference type="PRINTS" id="PR00355">
    <property type="entry name" value="ADRENODOXIN"/>
</dbReference>
<dbReference type="AlphaFoldDB" id="A0A1Q2ZX22"/>
<keyword evidence="8" id="KW-0411">Iron-sulfur</keyword>
<dbReference type="OrthoDB" id="268593at2759"/>